<gene>
    <name evidence="5" type="ORF">SAMN05216233_12714</name>
</gene>
<dbReference type="PANTHER" id="PTHR43630:SF1">
    <property type="entry name" value="POLY-BETA-1,6-N-ACETYL-D-GLUCOSAMINE SYNTHASE"/>
    <property type="match status" value="1"/>
</dbReference>
<evidence type="ECO:0000256" key="3">
    <source>
        <dbReference type="ARBA" id="ARBA00022679"/>
    </source>
</evidence>
<dbReference type="CDD" id="cd06423">
    <property type="entry name" value="CESA_like"/>
    <property type="match status" value="1"/>
</dbReference>
<keyword evidence="4" id="KW-0812">Transmembrane</keyword>
<dbReference type="PANTHER" id="PTHR43630">
    <property type="entry name" value="POLY-BETA-1,6-N-ACETYL-D-GLUCOSAMINE SYNTHASE"/>
    <property type="match status" value="1"/>
</dbReference>
<feature type="transmembrane region" description="Helical" evidence="4">
    <location>
        <begin position="333"/>
        <end position="353"/>
    </location>
</feature>
<dbReference type="Gene3D" id="3.90.550.10">
    <property type="entry name" value="Spore Coat Polysaccharide Biosynthesis Protein SpsA, Chain A"/>
    <property type="match status" value="1"/>
</dbReference>
<name>A0A1G5JBZ0_9BACT</name>
<dbReference type="STRING" id="419481.SAMN05216233_12714"/>
<dbReference type="GO" id="GO:0016757">
    <property type="term" value="F:glycosyltransferase activity"/>
    <property type="evidence" value="ECO:0007669"/>
    <property type="project" value="UniProtKB-KW"/>
</dbReference>
<keyword evidence="4" id="KW-0472">Membrane</keyword>
<dbReference type="AlphaFoldDB" id="A0A1G5JBZ0"/>
<dbReference type="InterPro" id="IPR029044">
    <property type="entry name" value="Nucleotide-diphossugar_trans"/>
</dbReference>
<dbReference type="SUPFAM" id="SSF53448">
    <property type="entry name" value="Nucleotide-diphospho-sugar transferases"/>
    <property type="match status" value="1"/>
</dbReference>
<dbReference type="OrthoDB" id="5352625at2"/>
<keyword evidence="6" id="KW-1185">Reference proteome</keyword>
<dbReference type="Proteomes" id="UP000198870">
    <property type="component" value="Unassembled WGS sequence"/>
</dbReference>
<feature type="transmembrane region" description="Helical" evidence="4">
    <location>
        <begin position="31"/>
        <end position="56"/>
    </location>
</feature>
<evidence type="ECO:0000256" key="1">
    <source>
        <dbReference type="ARBA" id="ARBA00006739"/>
    </source>
</evidence>
<accession>A0A1G5JBZ0</accession>
<organism evidence="5 6">
    <name type="scientific">Desulfoluna spongiiphila</name>
    <dbReference type="NCBI Taxonomy" id="419481"/>
    <lineage>
        <taxon>Bacteria</taxon>
        <taxon>Pseudomonadati</taxon>
        <taxon>Thermodesulfobacteriota</taxon>
        <taxon>Desulfobacteria</taxon>
        <taxon>Desulfobacterales</taxon>
        <taxon>Desulfolunaceae</taxon>
        <taxon>Desulfoluna</taxon>
    </lineage>
</organism>
<sequence length="440" mass="51221">MTDLLNHMLFALVDFRHLIEGQFATRALWEWILFFMPVFIFGEFPRYIFPAVFLLIAKVADRLPHDEREKTTFFATTPSVSVLLVGYNEEASVANAIRSLLELEYPNLEIIVIDDNSEDRMYEEARPFADRGQVKLYRNSAATGRSGRPTASNMALCLSSGDYIVSVDADTSFDRDMLFHMIGPFYDPKVGAVAGNIKVRNLGVSVWTRLQAVEYALSITIWKQWLGLLGMGMQVSGAFGAFRREALLSFGAWDPELAEDADLTLKIKKVGWKIVFEPAAIAMTNAPETWRVLRGQRFRWDKGGFRTYFRKHADILKFWQYDWRNAFEISMEFFFTVFLTFVYALYLVLMLWYYPRLLIFVWCLAYLIYVGVTLFCFSISLVFSERRSQELALLPTVFLFPGYKALFRWVRFGALMLEFFRINYQEGYLPESAWRNTKKW</sequence>
<feature type="transmembrane region" description="Helical" evidence="4">
    <location>
        <begin position="359"/>
        <end position="384"/>
    </location>
</feature>
<keyword evidence="4" id="KW-1133">Transmembrane helix</keyword>
<evidence type="ECO:0000256" key="4">
    <source>
        <dbReference type="SAM" id="Phobius"/>
    </source>
</evidence>
<evidence type="ECO:0000313" key="6">
    <source>
        <dbReference type="Proteomes" id="UP000198870"/>
    </source>
</evidence>
<reference evidence="5 6" key="1">
    <citation type="submission" date="2016-10" db="EMBL/GenBank/DDBJ databases">
        <authorList>
            <person name="de Groot N.N."/>
        </authorList>
    </citation>
    <scope>NUCLEOTIDE SEQUENCE [LARGE SCALE GENOMIC DNA]</scope>
    <source>
        <strain evidence="5 6">AA1</strain>
    </source>
</reference>
<protein>
    <submittedName>
        <fullName evidence="5">Glycosyltransferase, catalytic subunit of cellulose synthase and poly-beta-1,6-N-acetylglucosamine synthase</fullName>
    </submittedName>
</protein>
<keyword evidence="3 5" id="KW-0808">Transferase</keyword>
<proteinExistence type="inferred from homology"/>
<comment type="similarity">
    <text evidence="1">Belongs to the glycosyltransferase 2 family.</text>
</comment>
<dbReference type="EMBL" id="FMUX01000027">
    <property type="protein sequence ID" value="SCY85319.1"/>
    <property type="molecule type" value="Genomic_DNA"/>
</dbReference>
<evidence type="ECO:0000313" key="5">
    <source>
        <dbReference type="EMBL" id="SCY85319.1"/>
    </source>
</evidence>
<dbReference type="Pfam" id="PF13641">
    <property type="entry name" value="Glyco_tranf_2_3"/>
    <property type="match status" value="1"/>
</dbReference>
<keyword evidence="2" id="KW-0328">Glycosyltransferase</keyword>
<evidence type="ECO:0000256" key="2">
    <source>
        <dbReference type="ARBA" id="ARBA00022676"/>
    </source>
</evidence>